<dbReference type="InterPro" id="IPR032820">
    <property type="entry name" value="ATPase_put"/>
</dbReference>
<keyword evidence="2" id="KW-0472">Membrane</keyword>
<evidence type="ECO:0000256" key="1">
    <source>
        <dbReference type="SAM" id="MobiDB-lite"/>
    </source>
</evidence>
<feature type="transmembrane region" description="Helical" evidence="2">
    <location>
        <begin position="33"/>
        <end position="51"/>
    </location>
</feature>
<keyword evidence="4" id="KW-1185">Reference proteome</keyword>
<dbReference type="Pfam" id="PF09527">
    <property type="entry name" value="ATPase_gene1"/>
    <property type="match status" value="1"/>
</dbReference>
<reference evidence="4" key="1">
    <citation type="journal article" date="2019" name="Int. J. Syst. Evol. Microbiol.">
        <title>The Global Catalogue of Microorganisms (GCM) 10K type strain sequencing project: providing services to taxonomists for standard genome sequencing and annotation.</title>
        <authorList>
            <consortium name="The Broad Institute Genomics Platform"/>
            <consortium name="The Broad Institute Genome Sequencing Center for Infectious Disease"/>
            <person name="Wu L."/>
            <person name="Ma J."/>
        </authorList>
    </citation>
    <scope>NUCLEOTIDE SEQUENCE [LARGE SCALE GENOMIC DNA]</scope>
    <source>
        <strain evidence="4">JCM 17225</strain>
    </source>
</reference>
<keyword evidence="2" id="KW-1133">Transmembrane helix</keyword>
<evidence type="ECO:0000313" key="3">
    <source>
        <dbReference type="EMBL" id="GAA4046119.1"/>
    </source>
</evidence>
<evidence type="ECO:0000313" key="4">
    <source>
        <dbReference type="Proteomes" id="UP001501469"/>
    </source>
</evidence>
<dbReference type="RefSeq" id="WP_345057116.1">
    <property type="nucleotide sequence ID" value="NZ_BAABDK010000028.1"/>
</dbReference>
<comment type="caution">
    <text evidence="3">The sequence shown here is derived from an EMBL/GenBank/DDBJ whole genome shotgun (WGS) entry which is preliminary data.</text>
</comment>
<organism evidence="3 4">
    <name type="scientific">Hymenobacter glaciei</name>
    <dbReference type="NCBI Taxonomy" id="877209"/>
    <lineage>
        <taxon>Bacteria</taxon>
        <taxon>Pseudomonadati</taxon>
        <taxon>Bacteroidota</taxon>
        <taxon>Cytophagia</taxon>
        <taxon>Cytophagales</taxon>
        <taxon>Hymenobacteraceae</taxon>
        <taxon>Hymenobacter</taxon>
    </lineage>
</organism>
<proteinExistence type="predicted"/>
<evidence type="ECO:0008006" key="5">
    <source>
        <dbReference type="Google" id="ProtNLM"/>
    </source>
</evidence>
<dbReference type="Proteomes" id="UP001501469">
    <property type="component" value="Unassembled WGS sequence"/>
</dbReference>
<dbReference type="EMBL" id="BAABDK010000028">
    <property type="protein sequence ID" value="GAA4046119.1"/>
    <property type="molecule type" value="Genomic_DNA"/>
</dbReference>
<protein>
    <recommendedName>
        <fullName evidence="5">AtpZ/AtpI family protein</fullName>
    </recommendedName>
</protein>
<accession>A0ABP7ULL0</accession>
<gene>
    <name evidence="3" type="ORF">GCM10022409_35240</name>
</gene>
<name>A0ABP7ULL0_9BACT</name>
<feature type="transmembrane region" description="Helical" evidence="2">
    <location>
        <begin position="57"/>
        <end position="78"/>
    </location>
</feature>
<evidence type="ECO:0000256" key="2">
    <source>
        <dbReference type="SAM" id="Phobius"/>
    </source>
</evidence>
<keyword evidence="2" id="KW-0812">Transmembrane</keyword>
<sequence length="86" mass="9359">MLPADFDLPMPTSPDPQPTGSDRRQAIMKYSGLAFQMLGIIGGSAWLGIWLDGRLNTGPWLTIGLLLLGVFVAVFQVIRSLTKESL</sequence>
<feature type="region of interest" description="Disordered" evidence="1">
    <location>
        <begin position="1"/>
        <end position="22"/>
    </location>
</feature>